<keyword evidence="2" id="KW-1185">Reference proteome</keyword>
<evidence type="ECO:0000313" key="2">
    <source>
        <dbReference type="Proteomes" id="UP000828390"/>
    </source>
</evidence>
<evidence type="ECO:0000313" key="1">
    <source>
        <dbReference type="EMBL" id="KAH3711235.1"/>
    </source>
</evidence>
<sequence length="61" mass="7017">MEDAHERKKAKYQPLLNERRRQGWTTWNLSVEVGSRGIAGQSLWKAYGVLCNTGIERIEGQ</sequence>
<gene>
    <name evidence="1" type="ORF">DPMN_070737</name>
</gene>
<accession>A0A9D3Z603</accession>
<organism evidence="1 2">
    <name type="scientific">Dreissena polymorpha</name>
    <name type="common">Zebra mussel</name>
    <name type="synonym">Mytilus polymorpha</name>
    <dbReference type="NCBI Taxonomy" id="45954"/>
    <lineage>
        <taxon>Eukaryota</taxon>
        <taxon>Metazoa</taxon>
        <taxon>Spiralia</taxon>
        <taxon>Lophotrochozoa</taxon>
        <taxon>Mollusca</taxon>
        <taxon>Bivalvia</taxon>
        <taxon>Autobranchia</taxon>
        <taxon>Heteroconchia</taxon>
        <taxon>Euheterodonta</taxon>
        <taxon>Imparidentia</taxon>
        <taxon>Neoheterodontei</taxon>
        <taxon>Myida</taxon>
        <taxon>Dreissenoidea</taxon>
        <taxon>Dreissenidae</taxon>
        <taxon>Dreissena</taxon>
    </lineage>
</organism>
<proteinExistence type="predicted"/>
<comment type="caution">
    <text evidence="1">The sequence shown here is derived from an EMBL/GenBank/DDBJ whole genome shotgun (WGS) entry which is preliminary data.</text>
</comment>
<dbReference type="Proteomes" id="UP000828390">
    <property type="component" value="Unassembled WGS sequence"/>
</dbReference>
<protein>
    <submittedName>
        <fullName evidence="1">Uncharacterized protein</fullName>
    </submittedName>
</protein>
<name>A0A9D3Z603_DREPO</name>
<reference evidence="1" key="2">
    <citation type="submission" date="2020-11" db="EMBL/GenBank/DDBJ databases">
        <authorList>
            <person name="McCartney M.A."/>
            <person name="Auch B."/>
            <person name="Kono T."/>
            <person name="Mallez S."/>
            <person name="Becker A."/>
            <person name="Gohl D.M."/>
            <person name="Silverstein K.A.T."/>
            <person name="Koren S."/>
            <person name="Bechman K.B."/>
            <person name="Herman A."/>
            <person name="Abrahante J.E."/>
            <person name="Garbe J."/>
        </authorList>
    </citation>
    <scope>NUCLEOTIDE SEQUENCE</scope>
    <source>
        <strain evidence="1">Duluth1</strain>
        <tissue evidence="1">Whole animal</tissue>
    </source>
</reference>
<reference evidence="1" key="1">
    <citation type="journal article" date="2019" name="bioRxiv">
        <title>The Genome of the Zebra Mussel, Dreissena polymorpha: A Resource for Invasive Species Research.</title>
        <authorList>
            <person name="McCartney M.A."/>
            <person name="Auch B."/>
            <person name="Kono T."/>
            <person name="Mallez S."/>
            <person name="Zhang Y."/>
            <person name="Obille A."/>
            <person name="Becker A."/>
            <person name="Abrahante J.E."/>
            <person name="Garbe J."/>
            <person name="Badalamenti J.P."/>
            <person name="Herman A."/>
            <person name="Mangelson H."/>
            <person name="Liachko I."/>
            <person name="Sullivan S."/>
            <person name="Sone E.D."/>
            <person name="Koren S."/>
            <person name="Silverstein K.A.T."/>
            <person name="Beckman K.B."/>
            <person name="Gohl D.M."/>
        </authorList>
    </citation>
    <scope>NUCLEOTIDE SEQUENCE</scope>
    <source>
        <strain evidence="1">Duluth1</strain>
        <tissue evidence="1">Whole animal</tissue>
    </source>
</reference>
<dbReference type="AlphaFoldDB" id="A0A9D3Z603"/>
<dbReference type="EMBL" id="JAIWYP010000014">
    <property type="protein sequence ID" value="KAH3711235.1"/>
    <property type="molecule type" value="Genomic_DNA"/>
</dbReference>